<feature type="compositionally biased region" description="Basic residues" evidence="1">
    <location>
        <begin position="21"/>
        <end position="33"/>
    </location>
</feature>
<feature type="region of interest" description="Disordered" evidence="1">
    <location>
        <begin position="1"/>
        <end position="36"/>
    </location>
</feature>
<dbReference type="HOGENOM" id="CLU_044330_0_0_11"/>
<dbReference type="AlphaFoldDB" id="D2NPV0"/>
<name>D2NPV0_ROTMD</name>
<dbReference type="Proteomes" id="UP000001883">
    <property type="component" value="Chromosome"/>
</dbReference>
<organism evidence="2 3">
    <name type="scientific">Rothia mucilaginosa (strain DY-18)</name>
    <name type="common">Stomatococcus mucilaginosus</name>
    <dbReference type="NCBI Taxonomy" id="680646"/>
    <lineage>
        <taxon>Bacteria</taxon>
        <taxon>Bacillati</taxon>
        <taxon>Actinomycetota</taxon>
        <taxon>Actinomycetes</taxon>
        <taxon>Micrococcales</taxon>
        <taxon>Micrococcaceae</taxon>
        <taxon>Rothia</taxon>
    </lineage>
</organism>
<dbReference type="STRING" id="680646.RMDY18_18360"/>
<dbReference type="KEGG" id="rmu:RMDY18_18360"/>
<proteinExistence type="predicted"/>
<dbReference type="GO" id="GO:0008237">
    <property type="term" value="F:metallopeptidase activity"/>
    <property type="evidence" value="ECO:0007669"/>
    <property type="project" value="InterPro"/>
</dbReference>
<protein>
    <submittedName>
        <fullName evidence="2">TRAP-type C4-dicarboxylate transport system, periplasmic component</fullName>
    </submittedName>
</protein>
<gene>
    <name evidence="2" type="ordered locus">RMDY18_18360</name>
</gene>
<keyword evidence="3" id="KW-1185">Reference proteome</keyword>
<reference evidence="2 3" key="3">
    <citation type="journal article" date="2010" name="Sequencing">
        <title>Complete Genome Sequence of Rothia mucilaginosa DY-18: A Clinical Isolate with Dense Meshwork-Like Structures from a Persistent Apical Periodontitis Lesion.</title>
        <authorList>
            <person name="Yamane K."/>
            <person name="Nambu T."/>
            <person name="Yamanaka T."/>
            <person name="Mashimo C."/>
            <person name="Sugimori C."/>
            <person name="Leung K.-P."/>
            <person name="Fukushima H."/>
        </authorList>
    </citation>
    <scope>NUCLEOTIDE SEQUENCE [LARGE SCALE GENOMIC DNA]</scope>
    <source>
        <strain evidence="2 3">DY-18</strain>
    </source>
</reference>
<evidence type="ECO:0000313" key="3">
    <source>
        <dbReference type="Proteomes" id="UP000001883"/>
    </source>
</evidence>
<reference evidence="2 3" key="2">
    <citation type="journal article" date="2010" name="J Osaka Dent Univ">
        <title>Isolation and identification of Rothia mucilaginosa from persistent apical periodontitis lesions.</title>
        <authorList>
            <person name="Yamane K."/>
            <person name="Yoshida M."/>
            <person name="Fujihira T."/>
            <person name="Baba T."/>
            <person name="Tsuji N."/>
            <person name="Hayashi H."/>
            <person name="Sugimori C."/>
            <person name="Yamanaka T."/>
            <person name="Mashimo C."/>
            <person name="Nambu T."/>
            <person name="Kawai H."/>
            <person name="Fukushima H."/>
        </authorList>
    </citation>
    <scope>NUCLEOTIDE SEQUENCE [LARGE SCALE GENOMIC DNA]</scope>
    <source>
        <strain evidence="2 3">DY-18</strain>
    </source>
</reference>
<sequence length="400" mass="44133">MRHPAHLIRETGASWKPWRTPSRKTPQKHHRSPHTKEHNMAFLKSARVTLASLAVLCLGTIAAPAANAYSPDIDGDGIPNTWELKGYDADGDGKIDVDFPALGADPKHKDIFVEMDYMAGLLPSEDELDRITKIYADLPLRNPDGTHGVNIHLDAGDARSAKYNLGGGNEISYQALDSEFKALHRIKATEGKFNPAREGTFHYMIWGDYYDNSYSSGIANFGGRNFMVTVGPHFWGKASSDIRVAVFVHELGHNLALSHGGWDEINYKPNYYSVMNYQYTLTGVPMADGSRYFGYSTAEYRMLNEAKLYEARGFGPRAAGFLYKGKPANQPIDFNGNGKIDTEPVSVDLNGDGMITNLGAASDVKMIRFQATEHPEKDKGPEHIEPSGITAEHARSLGLI</sequence>
<dbReference type="InterPro" id="IPR024079">
    <property type="entry name" value="MetalloPept_cat_dom_sf"/>
</dbReference>
<feature type="compositionally biased region" description="Basic and acidic residues" evidence="1">
    <location>
        <begin position="374"/>
        <end position="385"/>
    </location>
</feature>
<dbReference type="EMBL" id="AP011540">
    <property type="protein sequence ID" value="BAI65668.1"/>
    <property type="molecule type" value="Genomic_DNA"/>
</dbReference>
<evidence type="ECO:0000313" key="2">
    <source>
        <dbReference type="EMBL" id="BAI65668.1"/>
    </source>
</evidence>
<feature type="region of interest" description="Disordered" evidence="1">
    <location>
        <begin position="374"/>
        <end position="400"/>
    </location>
</feature>
<dbReference type="Gene3D" id="3.40.390.10">
    <property type="entry name" value="Collagenase (Catalytic Domain)"/>
    <property type="match status" value="1"/>
</dbReference>
<accession>D2NPV0</accession>
<reference evidence="3" key="1">
    <citation type="submission" date="2009-07" db="EMBL/GenBank/DDBJ databases">
        <title>Complete genome sequence of Rothia mucilaginosa DJ.</title>
        <authorList>
            <person name="Yamane K."/>
            <person name="Nambu T."/>
            <person name="Mashimo C."/>
            <person name="Sugimori C."/>
            <person name="Yamanaka T."/>
            <person name="Leung K."/>
            <person name="Fukushima H."/>
        </authorList>
    </citation>
    <scope>NUCLEOTIDE SEQUENCE [LARGE SCALE GENOMIC DNA]</scope>
    <source>
        <strain evidence="3">DY-18</strain>
    </source>
</reference>
<dbReference type="SUPFAM" id="SSF55486">
    <property type="entry name" value="Metalloproteases ('zincins'), catalytic domain"/>
    <property type="match status" value="1"/>
</dbReference>
<dbReference type="eggNOG" id="ENOG5030PVX">
    <property type="taxonomic scope" value="Bacteria"/>
</dbReference>
<evidence type="ECO:0000256" key="1">
    <source>
        <dbReference type="SAM" id="MobiDB-lite"/>
    </source>
</evidence>